<dbReference type="Proteomes" id="UP000622687">
    <property type="component" value="Unassembled WGS sequence"/>
</dbReference>
<dbReference type="RefSeq" id="WP_178906645.1">
    <property type="nucleotide sequence ID" value="NZ_JAEEGB010000006.1"/>
</dbReference>
<evidence type="ECO:0000313" key="1">
    <source>
        <dbReference type="EMBL" id="MBI6872446.1"/>
    </source>
</evidence>
<proteinExistence type="predicted"/>
<gene>
    <name evidence="1" type="ORF">I6U51_06950</name>
</gene>
<dbReference type="EMBL" id="JAEEGB010000006">
    <property type="protein sequence ID" value="MBI6872446.1"/>
    <property type="molecule type" value="Genomic_DNA"/>
</dbReference>
<sequence length="137" mass="15925">MYIVFGNNIVDSKEIKELIEANTKFKVVKDMSKGSKREDILAFNLSVNINVLNEIMEEEYNIVELTEEELFEEYLTLAEELAADIEEHIPEEAIFDIKAYKWDQSDNDIKLVMATAHEELGTPKLRDVMKRLVKQVE</sequence>
<protein>
    <submittedName>
        <fullName evidence="1">Uncharacterized protein</fullName>
    </submittedName>
</protein>
<name>A0A934M5W5_9CLOT</name>
<comment type="caution">
    <text evidence="1">The sequence shown here is derived from an EMBL/GenBank/DDBJ whole genome shotgun (WGS) entry which is preliminary data.</text>
</comment>
<evidence type="ECO:0000313" key="2">
    <source>
        <dbReference type="Proteomes" id="UP000622687"/>
    </source>
</evidence>
<keyword evidence="2" id="KW-1185">Reference proteome</keyword>
<dbReference type="AlphaFoldDB" id="A0A934M5W5"/>
<accession>A0A934M5W5</accession>
<organism evidence="1 2">
    <name type="scientific">Clostridium aciditolerans</name>
    <dbReference type="NCBI Taxonomy" id="339861"/>
    <lineage>
        <taxon>Bacteria</taxon>
        <taxon>Bacillati</taxon>
        <taxon>Bacillota</taxon>
        <taxon>Clostridia</taxon>
        <taxon>Eubacteriales</taxon>
        <taxon>Clostridiaceae</taxon>
        <taxon>Clostridium</taxon>
    </lineage>
</organism>
<reference evidence="1" key="1">
    <citation type="submission" date="2020-12" db="EMBL/GenBank/DDBJ databases">
        <title>Clostridium thailandense sp. nov., a novel acetogenic bacterium isolated from peat land soil in Thailand.</title>
        <authorList>
            <person name="Chaikitkaew S."/>
            <person name="Birkeland N.K."/>
        </authorList>
    </citation>
    <scope>NUCLEOTIDE SEQUENCE</scope>
    <source>
        <strain evidence="1">DSM 17425</strain>
    </source>
</reference>